<evidence type="ECO:0000256" key="1">
    <source>
        <dbReference type="ARBA" id="ARBA00029454"/>
    </source>
</evidence>
<evidence type="ECO:0000313" key="2">
    <source>
        <dbReference type="EMBL" id="KMU72200.1"/>
    </source>
</evidence>
<dbReference type="PANTHER" id="PTHR45398:SF1">
    <property type="entry name" value="ENZYME, PUTATIVE (JCVI)-RELATED"/>
    <property type="match status" value="1"/>
</dbReference>
<reference evidence="3" key="1">
    <citation type="journal article" date="2010" name="Genome Res.">
        <title>Population genomic sequencing of Coccidioides fungi reveals recent hybridization and transposon control.</title>
        <authorList>
            <person name="Neafsey D.E."/>
            <person name="Barker B.M."/>
            <person name="Sharpton T.J."/>
            <person name="Stajich J.E."/>
            <person name="Park D.J."/>
            <person name="Whiston E."/>
            <person name="Hung C.-Y."/>
            <person name="McMahan C."/>
            <person name="White J."/>
            <person name="Sykes S."/>
            <person name="Heiman D."/>
            <person name="Young S."/>
            <person name="Zeng Q."/>
            <person name="Abouelleil A."/>
            <person name="Aftuck L."/>
            <person name="Bessette D."/>
            <person name="Brown A."/>
            <person name="FitzGerald M."/>
            <person name="Lui A."/>
            <person name="Macdonald J.P."/>
            <person name="Priest M."/>
            <person name="Orbach M.J."/>
            <person name="Galgiani J.N."/>
            <person name="Kirkland T.N."/>
            <person name="Cole G.T."/>
            <person name="Birren B.W."/>
            <person name="Henn M.R."/>
            <person name="Taylor J.W."/>
            <person name="Rounsley S.D."/>
        </authorList>
    </citation>
    <scope>NUCLEOTIDE SEQUENCE [LARGE SCALE GENOMIC DNA]</scope>
    <source>
        <strain evidence="3">RMSCC 3703</strain>
    </source>
</reference>
<dbReference type="AlphaFoldDB" id="A0A0J8QIC6"/>
<comment type="similarity">
    <text evidence="1">Belongs to the NRP synthetase family.</text>
</comment>
<dbReference type="STRING" id="454286.A0A0J8QIC6"/>
<gene>
    <name evidence="2" type="ORF">CISG_00509</name>
</gene>
<dbReference type="Proteomes" id="UP000054559">
    <property type="component" value="Unassembled WGS sequence"/>
</dbReference>
<dbReference type="SUPFAM" id="SSF52777">
    <property type="entry name" value="CoA-dependent acyltransferases"/>
    <property type="match status" value="1"/>
</dbReference>
<accession>A0A0J8QIC6</accession>
<organism evidence="2 3">
    <name type="scientific">Coccidioides immitis RMSCC 3703</name>
    <dbReference type="NCBI Taxonomy" id="454286"/>
    <lineage>
        <taxon>Eukaryota</taxon>
        <taxon>Fungi</taxon>
        <taxon>Dikarya</taxon>
        <taxon>Ascomycota</taxon>
        <taxon>Pezizomycotina</taxon>
        <taxon>Eurotiomycetes</taxon>
        <taxon>Eurotiomycetidae</taxon>
        <taxon>Onygenales</taxon>
        <taxon>Onygenaceae</taxon>
        <taxon>Coccidioides</taxon>
    </lineage>
</organism>
<dbReference type="Gene3D" id="3.30.559.30">
    <property type="entry name" value="Nonribosomal peptide synthetase, condensation domain"/>
    <property type="match status" value="1"/>
</dbReference>
<protein>
    <recommendedName>
        <fullName evidence="4">Condensation domain-containing protein</fullName>
    </recommendedName>
</protein>
<sequence>MKDTHFQTSLCERTSKYWRTFLHDFKPCYFPSLLEGDGPSTSTTTTLQRGDFQDATVKLDNIYHSALQEFCSEHQVTLGSFFQTAWAVVVACYAGVEDISFGYLEGDNSDVVICRTDITAEQMLHQIMTDMMEHLENARTRPIGITEVQNLVGLEGQLLSDSALQIQRRGSEQSGSMSQADGNFDIRAHALINDDDSVAVAIRTKASKFSRSRTADVAHAFAKTGARNARPDLLRQVLDCYGLDAEHIQGWWSICRHRPCVSHQSHPGHRPSDECLPSSGAADTPLSLRRHFYGKVHCRARFSIP</sequence>
<evidence type="ECO:0000313" key="3">
    <source>
        <dbReference type="Proteomes" id="UP000054559"/>
    </source>
</evidence>
<dbReference type="EMBL" id="DS268118">
    <property type="protein sequence ID" value="KMU72200.1"/>
    <property type="molecule type" value="Genomic_DNA"/>
</dbReference>
<evidence type="ECO:0008006" key="4">
    <source>
        <dbReference type="Google" id="ProtNLM"/>
    </source>
</evidence>
<proteinExistence type="inferred from homology"/>
<name>A0A0J8QIC6_COCIT</name>
<dbReference type="PANTHER" id="PTHR45398">
    <property type="match status" value="1"/>
</dbReference>